<dbReference type="GO" id="GO:0004077">
    <property type="term" value="F:biotin--[biotin carboxyl-carrier protein] ligase activity"/>
    <property type="evidence" value="ECO:0007669"/>
    <property type="project" value="UniProtKB-EC"/>
</dbReference>
<dbReference type="PROSITE" id="PS51733">
    <property type="entry name" value="BPL_LPL_CATALYTIC"/>
    <property type="match status" value="1"/>
</dbReference>
<dbReference type="InterPro" id="IPR004408">
    <property type="entry name" value="Biotin_CoA_COase_ligase"/>
</dbReference>
<evidence type="ECO:0000313" key="4">
    <source>
        <dbReference type="Proteomes" id="UP000503018"/>
    </source>
</evidence>
<dbReference type="Gene3D" id="3.30.930.10">
    <property type="entry name" value="Bira Bifunctional Protein, Domain 2"/>
    <property type="match status" value="1"/>
</dbReference>
<keyword evidence="1 3" id="KW-0436">Ligase</keyword>
<name>A0A6M4AV43_9SPHN</name>
<dbReference type="PANTHER" id="PTHR12835">
    <property type="entry name" value="BIOTIN PROTEIN LIGASE"/>
    <property type="match status" value="1"/>
</dbReference>
<sequence>MGSGGTALTNPNFEFVEETGSTNSDLLDRLSKAEQLGEGYWLRAGRQLGGRGRLGRQWQSPQGNLYCSTIVQLRSDDPPAHSLSFVTGVAVYDSLAVQLGSDTDGLWLKWPNDILWQGAKLAGMLLERVNDTVVVGIGVNVAFAPVIADRDTTSIQKINDAPPSSPAEVLECLAPLFQQRLKRWRELGLRDTLDQWMERAHRVGTVLSVSDGAYEGLSGAFDGLGPDGSLRLRLADGDTKAINAGEITIISA</sequence>
<dbReference type="GO" id="GO:0005737">
    <property type="term" value="C:cytoplasm"/>
    <property type="evidence" value="ECO:0007669"/>
    <property type="project" value="TreeGrafter"/>
</dbReference>
<accession>A0A6M4AV43</accession>
<dbReference type="SUPFAM" id="SSF55681">
    <property type="entry name" value="Class II aaRS and biotin synthetases"/>
    <property type="match status" value="1"/>
</dbReference>
<dbReference type="RefSeq" id="WP_169946656.1">
    <property type="nucleotide sequence ID" value="NZ_CP053015.1"/>
</dbReference>
<dbReference type="EMBL" id="CP053015">
    <property type="protein sequence ID" value="QJQ32914.1"/>
    <property type="molecule type" value="Genomic_DNA"/>
</dbReference>
<dbReference type="Proteomes" id="UP000503018">
    <property type="component" value="Chromosome"/>
</dbReference>
<dbReference type="InterPro" id="IPR004143">
    <property type="entry name" value="BPL_LPL_catalytic"/>
</dbReference>
<organism evidence="3 4">
    <name type="scientific">Sphingomonas lacunae</name>
    <dbReference type="NCBI Taxonomy" id="2698828"/>
    <lineage>
        <taxon>Bacteria</taxon>
        <taxon>Pseudomonadati</taxon>
        <taxon>Pseudomonadota</taxon>
        <taxon>Alphaproteobacteria</taxon>
        <taxon>Sphingomonadales</taxon>
        <taxon>Sphingomonadaceae</taxon>
        <taxon>Sphingomonas</taxon>
    </lineage>
</organism>
<gene>
    <name evidence="3" type="ORF">GV829_11055</name>
</gene>
<dbReference type="NCBIfam" id="TIGR00121">
    <property type="entry name" value="birA_ligase"/>
    <property type="match status" value="1"/>
</dbReference>
<protein>
    <submittedName>
        <fullName evidence="3">Biotin--[acetyl-CoA-carboxylase] ligase</fullName>
        <ecNumber evidence="3">6.3.4.15</ecNumber>
    </submittedName>
</protein>
<dbReference type="KEGG" id="slan:GV829_11055"/>
<dbReference type="EC" id="6.3.4.15" evidence="3"/>
<evidence type="ECO:0000256" key="1">
    <source>
        <dbReference type="ARBA" id="ARBA00022598"/>
    </source>
</evidence>
<evidence type="ECO:0000313" key="3">
    <source>
        <dbReference type="EMBL" id="QJQ32914.1"/>
    </source>
</evidence>
<reference evidence="3 4" key="1">
    <citation type="submission" date="2020-01" db="EMBL/GenBank/DDBJ databases">
        <title>Sphingomonas sp. strain CSW-10.</title>
        <authorList>
            <person name="Chen W.-M."/>
        </authorList>
    </citation>
    <scope>NUCLEOTIDE SEQUENCE [LARGE SCALE GENOMIC DNA]</scope>
    <source>
        <strain evidence="3 4">CSW-10</strain>
    </source>
</reference>
<keyword evidence="4" id="KW-1185">Reference proteome</keyword>
<dbReference type="InterPro" id="IPR045864">
    <property type="entry name" value="aa-tRNA-synth_II/BPL/LPL"/>
</dbReference>
<evidence type="ECO:0000259" key="2">
    <source>
        <dbReference type="PROSITE" id="PS51733"/>
    </source>
</evidence>
<dbReference type="PANTHER" id="PTHR12835:SF5">
    <property type="entry name" value="BIOTIN--PROTEIN LIGASE"/>
    <property type="match status" value="1"/>
</dbReference>
<feature type="domain" description="BPL/LPL catalytic" evidence="2">
    <location>
        <begin position="7"/>
        <end position="185"/>
    </location>
</feature>
<dbReference type="Pfam" id="PF03099">
    <property type="entry name" value="BPL_LplA_LipB"/>
    <property type="match status" value="1"/>
</dbReference>
<dbReference type="AlphaFoldDB" id="A0A6M4AV43"/>
<dbReference type="CDD" id="cd16442">
    <property type="entry name" value="BPL"/>
    <property type="match status" value="1"/>
</dbReference>
<proteinExistence type="predicted"/>